<reference evidence="2" key="2">
    <citation type="submission" date="2022-01" db="EMBL/GenBank/DDBJ databases">
        <authorList>
            <person name="Yamashiro T."/>
            <person name="Shiraishi A."/>
            <person name="Satake H."/>
            <person name="Nakayama K."/>
        </authorList>
    </citation>
    <scope>NUCLEOTIDE SEQUENCE</scope>
</reference>
<dbReference type="Proteomes" id="UP001151760">
    <property type="component" value="Unassembled WGS sequence"/>
</dbReference>
<dbReference type="EMBL" id="BQNB010020781">
    <property type="protein sequence ID" value="GJT99550.1"/>
    <property type="molecule type" value="Genomic_DNA"/>
</dbReference>
<protein>
    <submittedName>
        <fullName evidence="2">Uncharacterized protein</fullName>
    </submittedName>
</protein>
<gene>
    <name evidence="2" type="ORF">Tco_1109889</name>
</gene>
<feature type="region of interest" description="Disordered" evidence="1">
    <location>
        <begin position="172"/>
        <end position="193"/>
    </location>
</feature>
<organism evidence="2 3">
    <name type="scientific">Tanacetum coccineum</name>
    <dbReference type="NCBI Taxonomy" id="301880"/>
    <lineage>
        <taxon>Eukaryota</taxon>
        <taxon>Viridiplantae</taxon>
        <taxon>Streptophyta</taxon>
        <taxon>Embryophyta</taxon>
        <taxon>Tracheophyta</taxon>
        <taxon>Spermatophyta</taxon>
        <taxon>Magnoliopsida</taxon>
        <taxon>eudicotyledons</taxon>
        <taxon>Gunneridae</taxon>
        <taxon>Pentapetalae</taxon>
        <taxon>asterids</taxon>
        <taxon>campanulids</taxon>
        <taxon>Asterales</taxon>
        <taxon>Asteraceae</taxon>
        <taxon>Asteroideae</taxon>
        <taxon>Anthemideae</taxon>
        <taxon>Anthemidinae</taxon>
        <taxon>Tanacetum</taxon>
    </lineage>
</organism>
<feature type="compositionally biased region" description="Polar residues" evidence="1">
    <location>
        <begin position="172"/>
        <end position="186"/>
    </location>
</feature>
<name>A0ABQ5IHQ5_9ASTR</name>
<comment type="caution">
    <text evidence="2">The sequence shown here is derived from an EMBL/GenBank/DDBJ whole genome shotgun (WGS) entry which is preliminary data.</text>
</comment>
<sequence length="209" mass="24072">MPTEMELTLEQTQQGVSHEVSNIRVISFTMKMEILLDPTSNKLMVEHAEFDESNANVLERFYTSVGNPVKEILLKLNIPDHRKLKDGGEEAQEWVQDSDEEPVDQELEAPYLYMSKVQKVIPVEDKGTEPIVNKEPLEQVHINDEYNVFSMDNENPKQPEYVNDTYMMEQCDSNTTPHSSDISNNGGEADQDEQKFQKNMLCLLLYLNK</sequence>
<keyword evidence="3" id="KW-1185">Reference proteome</keyword>
<evidence type="ECO:0000313" key="3">
    <source>
        <dbReference type="Proteomes" id="UP001151760"/>
    </source>
</evidence>
<proteinExistence type="predicted"/>
<reference evidence="2" key="1">
    <citation type="journal article" date="2022" name="Int. J. Mol. Sci.">
        <title>Draft Genome of Tanacetum Coccineum: Genomic Comparison of Closely Related Tanacetum-Family Plants.</title>
        <authorList>
            <person name="Yamashiro T."/>
            <person name="Shiraishi A."/>
            <person name="Nakayama K."/>
            <person name="Satake H."/>
        </authorList>
    </citation>
    <scope>NUCLEOTIDE SEQUENCE</scope>
</reference>
<evidence type="ECO:0000256" key="1">
    <source>
        <dbReference type="SAM" id="MobiDB-lite"/>
    </source>
</evidence>
<accession>A0ABQ5IHQ5</accession>
<evidence type="ECO:0000313" key="2">
    <source>
        <dbReference type="EMBL" id="GJT99550.1"/>
    </source>
</evidence>